<organism evidence="2 3">
    <name type="scientific">Polyporus arcularius HHB13444</name>
    <dbReference type="NCBI Taxonomy" id="1314778"/>
    <lineage>
        <taxon>Eukaryota</taxon>
        <taxon>Fungi</taxon>
        <taxon>Dikarya</taxon>
        <taxon>Basidiomycota</taxon>
        <taxon>Agaricomycotina</taxon>
        <taxon>Agaricomycetes</taxon>
        <taxon>Polyporales</taxon>
        <taxon>Polyporaceae</taxon>
        <taxon>Polyporus</taxon>
    </lineage>
</organism>
<dbReference type="Proteomes" id="UP000308197">
    <property type="component" value="Unassembled WGS sequence"/>
</dbReference>
<dbReference type="EMBL" id="ML211592">
    <property type="protein sequence ID" value="TFK81530.1"/>
    <property type="molecule type" value="Genomic_DNA"/>
</dbReference>
<feature type="compositionally biased region" description="Basic residues" evidence="1">
    <location>
        <begin position="500"/>
        <end position="512"/>
    </location>
</feature>
<feature type="compositionally biased region" description="Acidic residues" evidence="1">
    <location>
        <begin position="390"/>
        <end position="415"/>
    </location>
</feature>
<reference evidence="2 3" key="1">
    <citation type="journal article" date="2019" name="Nat. Ecol. Evol.">
        <title>Megaphylogeny resolves global patterns of mushroom evolution.</title>
        <authorList>
            <person name="Varga T."/>
            <person name="Krizsan K."/>
            <person name="Foldi C."/>
            <person name="Dima B."/>
            <person name="Sanchez-Garcia M."/>
            <person name="Sanchez-Ramirez S."/>
            <person name="Szollosi G.J."/>
            <person name="Szarkandi J.G."/>
            <person name="Papp V."/>
            <person name="Albert L."/>
            <person name="Andreopoulos W."/>
            <person name="Angelini C."/>
            <person name="Antonin V."/>
            <person name="Barry K.W."/>
            <person name="Bougher N.L."/>
            <person name="Buchanan P."/>
            <person name="Buyck B."/>
            <person name="Bense V."/>
            <person name="Catcheside P."/>
            <person name="Chovatia M."/>
            <person name="Cooper J."/>
            <person name="Damon W."/>
            <person name="Desjardin D."/>
            <person name="Finy P."/>
            <person name="Geml J."/>
            <person name="Haridas S."/>
            <person name="Hughes K."/>
            <person name="Justo A."/>
            <person name="Karasinski D."/>
            <person name="Kautmanova I."/>
            <person name="Kiss B."/>
            <person name="Kocsube S."/>
            <person name="Kotiranta H."/>
            <person name="LaButti K.M."/>
            <person name="Lechner B.E."/>
            <person name="Liimatainen K."/>
            <person name="Lipzen A."/>
            <person name="Lukacs Z."/>
            <person name="Mihaltcheva S."/>
            <person name="Morgado L.N."/>
            <person name="Niskanen T."/>
            <person name="Noordeloos M.E."/>
            <person name="Ohm R.A."/>
            <person name="Ortiz-Santana B."/>
            <person name="Ovrebo C."/>
            <person name="Racz N."/>
            <person name="Riley R."/>
            <person name="Savchenko A."/>
            <person name="Shiryaev A."/>
            <person name="Soop K."/>
            <person name="Spirin V."/>
            <person name="Szebenyi C."/>
            <person name="Tomsovsky M."/>
            <person name="Tulloss R.E."/>
            <person name="Uehling J."/>
            <person name="Grigoriev I.V."/>
            <person name="Vagvolgyi C."/>
            <person name="Papp T."/>
            <person name="Martin F.M."/>
            <person name="Miettinen O."/>
            <person name="Hibbett D.S."/>
            <person name="Nagy L.G."/>
        </authorList>
    </citation>
    <scope>NUCLEOTIDE SEQUENCE [LARGE SCALE GENOMIC DNA]</scope>
    <source>
        <strain evidence="2 3">HHB13444</strain>
    </source>
</reference>
<sequence length="832" mass="91757">MPAENTQASASSHAARNRHNEKTEKKGGKAGCQGNFHGMRAETIDQWFPEYLLTKGGARKIQAKFWDAFFAAWFKEFQWNLPLDRDPDPTFPPPPEETEEILAQKNEIIKLTKARLKAHMRYRAVAAARKENNPWTGLVKKMKEQIEDAPAPRKMSIWQHYMGKKSEKIQEIFDERWPTLNLPNTDRIKIRGEIARELLEKETDDYRKQLQVEVEAQHEKDVEEYTAATMPPAPEEEDAQERARKNLALVAQPLLELLRQHTGYYFELIAGVPLKEGEKDFDLKVVQAGKAPGGRTWHGVEHAVFAETIMPSFSRFLMTTPEWEERQANLSGSTTTSRAASTAPTDPTIASGDVPTPVGPTKSLKKKSSKSSRKAAQQSPGSLEEHLFETETETEEEEDGDDEESDSDEDDDNEEAQEHATPLITALPNDVDVPTADDLGFNNAMVRKLDAMPEDERRLFLWLHRKNTEYEIQCLNTQAANDELLRSLGVDANFLAPKKQGSKKQGSKKAAKKGAPAPQEAAQPERRSARLNKEAAAPSASSQSPSSVSGSPAEPRAPEVPTTTTTDIATSIAPTPAAAEHAALSSSAAPASGKTTTSSSLARSPEPDSTATPAAPSVPVSDAGVSASSRTSPASSLTTPGASTQVYAGDELGMDVAFDPKVLATLKTNRWSDWGQKAFAHFTEKSYGDDFARAVFRWTALEDRFGWEKSAKGYRAQLRPAAIADWMRLDRRVHAKVPKLPPSGARWTAQVGSGEGPWDDLVQPGQNGMLLVLLSLVWWYGIVEESSRGDWDAAVRDVAWVLDQMVLAQLEVPSKKRKDALPTPAAKRARRT</sequence>
<protein>
    <submittedName>
        <fullName evidence="2">Uncharacterized protein</fullName>
    </submittedName>
</protein>
<gene>
    <name evidence="2" type="ORF">K466DRAFT_604430</name>
</gene>
<feature type="region of interest" description="Disordered" evidence="1">
    <location>
        <begin position="496"/>
        <end position="563"/>
    </location>
</feature>
<name>A0A5C3NZQ7_9APHY</name>
<feature type="compositionally biased region" description="Basic residues" evidence="1">
    <location>
        <begin position="363"/>
        <end position="373"/>
    </location>
</feature>
<keyword evidence="3" id="KW-1185">Reference proteome</keyword>
<evidence type="ECO:0000256" key="1">
    <source>
        <dbReference type="SAM" id="MobiDB-lite"/>
    </source>
</evidence>
<accession>A0A5C3NZQ7</accession>
<dbReference type="PANTHER" id="PTHR48125:SF10">
    <property type="entry name" value="OS12G0136300 PROTEIN"/>
    <property type="match status" value="1"/>
</dbReference>
<feature type="compositionally biased region" description="Basic and acidic residues" evidence="1">
    <location>
        <begin position="523"/>
        <end position="533"/>
    </location>
</feature>
<feature type="compositionally biased region" description="Low complexity" evidence="1">
    <location>
        <begin position="535"/>
        <end position="563"/>
    </location>
</feature>
<proteinExistence type="predicted"/>
<feature type="compositionally biased region" description="Low complexity" evidence="1">
    <location>
        <begin position="626"/>
        <end position="640"/>
    </location>
</feature>
<feature type="compositionally biased region" description="Low complexity" evidence="1">
    <location>
        <begin position="513"/>
        <end position="522"/>
    </location>
</feature>
<feature type="compositionally biased region" description="Low complexity" evidence="1">
    <location>
        <begin position="333"/>
        <end position="348"/>
    </location>
</feature>
<feature type="region of interest" description="Disordered" evidence="1">
    <location>
        <begin position="575"/>
        <end position="642"/>
    </location>
</feature>
<evidence type="ECO:0000313" key="2">
    <source>
        <dbReference type="EMBL" id="TFK81530.1"/>
    </source>
</evidence>
<feature type="compositionally biased region" description="Polar residues" evidence="1">
    <location>
        <begin position="593"/>
        <end position="612"/>
    </location>
</feature>
<dbReference type="InParanoid" id="A0A5C3NZQ7"/>
<dbReference type="PANTHER" id="PTHR48125">
    <property type="entry name" value="LP07818P1"/>
    <property type="match status" value="1"/>
</dbReference>
<feature type="region of interest" description="Disordered" evidence="1">
    <location>
        <begin position="325"/>
        <end position="431"/>
    </location>
</feature>
<evidence type="ECO:0000313" key="3">
    <source>
        <dbReference type="Proteomes" id="UP000308197"/>
    </source>
</evidence>
<dbReference type="AlphaFoldDB" id="A0A5C3NZQ7"/>
<feature type="region of interest" description="Disordered" evidence="1">
    <location>
        <begin position="1"/>
        <end position="32"/>
    </location>
</feature>
<feature type="compositionally biased region" description="Low complexity" evidence="1">
    <location>
        <begin position="575"/>
        <end position="592"/>
    </location>
</feature>
<feature type="compositionally biased region" description="Basic and acidic residues" evidence="1">
    <location>
        <begin position="18"/>
        <end position="27"/>
    </location>
</feature>